<dbReference type="Proteomes" id="UP000283431">
    <property type="component" value="Unassembled WGS sequence"/>
</dbReference>
<proteinExistence type="inferred from homology"/>
<name>A0A413PLY6_9FIRM</name>
<dbReference type="Gene3D" id="3.40.50.300">
    <property type="entry name" value="P-loop containing nucleotide triphosphate hydrolases"/>
    <property type="match status" value="1"/>
</dbReference>
<sequence length="250" mass="27694">MFVSEAIVFTSGKGGVGKTTVISNIGVELSQLDKKVIMLDTDMGLRNLDLVMGIEDKVNYNILDILNRSCRIRQAIIRNKKYPNLYVIPAAPSMDTLCSYEARFKILIEELKASFDYCLIDSPAGIDSGFWFSVSPADRAIVVTTPHVSAIHDARRCISLLDNAHLDDISVIVNAYDKHMVRRHQMISDNDITALLSTRIIGTIPYDKSVIICQNRGIPVREAKSRLGPVFARISGQIIHSSDDMRGAAV</sequence>
<dbReference type="GO" id="GO:0009898">
    <property type="term" value="C:cytoplasmic side of plasma membrane"/>
    <property type="evidence" value="ECO:0007669"/>
    <property type="project" value="TreeGrafter"/>
</dbReference>
<dbReference type="InterPro" id="IPR025669">
    <property type="entry name" value="AAA_dom"/>
</dbReference>
<dbReference type="InterPro" id="IPR027417">
    <property type="entry name" value="P-loop_NTPase"/>
</dbReference>
<dbReference type="NCBIfam" id="TIGR01968">
    <property type="entry name" value="minD_bact"/>
    <property type="match status" value="1"/>
</dbReference>
<evidence type="ECO:0000256" key="9">
    <source>
        <dbReference type="ARBA" id="ARBA00032845"/>
    </source>
</evidence>
<comment type="caution">
    <text evidence="12">The sequence shown here is derived from an EMBL/GenBank/DDBJ whole genome shotgun (WGS) entry which is preliminary data.</text>
</comment>
<organism evidence="12 13">
    <name type="scientific">Agathobacter rectalis</name>
    <dbReference type="NCBI Taxonomy" id="39491"/>
    <lineage>
        <taxon>Bacteria</taxon>
        <taxon>Bacillati</taxon>
        <taxon>Bacillota</taxon>
        <taxon>Clostridia</taxon>
        <taxon>Lachnospirales</taxon>
        <taxon>Lachnospiraceae</taxon>
        <taxon>Agathobacter</taxon>
    </lineage>
</organism>
<dbReference type="InterPro" id="IPR010223">
    <property type="entry name" value="MinD"/>
</dbReference>
<reference evidence="12 13" key="1">
    <citation type="submission" date="2018-08" db="EMBL/GenBank/DDBJ databases">
        <title>A genome reference for cultivated species of the human gut microbiota.</title>
        <authorList>
            <person name="Zou Y."/>
            <person name="Xue W."/>
            <person name="Luo G."/>
        </authorList>
    </citation>
    <scope>NUCLEOTIDE SEQUENCE [LARGE SCALE GENOMIC DNA]</scope>
    <source>
        <strain evidence="12 13">AM48-7</strain>
    </source>
</reference>
<evidence type="ECO:0000256" key="1">
    <source>
        <dbReference type="ARBA" id="ARBA00010257"/>
    </source>
</evidence>
<evidence type="ECO:0000256" key="2">
    <source>
        <dbReference type="ARBA" id="ARBA00016887"/>
    </source>
</evidence>
<evidence type="ECO:0000259" key="11">
    <source>
        <dbReference type="Pfam" id="PF13614"/>
    </source>
</evidence>
<dbReference type="GO" id="GO:0051782">
    <property type="term" value="P:negative regulation of cell division"/>
    <property type="evidence" value="ECO:0007669"/>
    <property type="project" value="TreeGrafter"/>
</dbReference>
<dbReference type="SUPFAM" id="SSF52540">
    <property type="entry name" value="P-loop containing nucleoside triphosphate hydrolases"/>
    <property type="match status" value="1"/>
</dbReference>
<dbReference type="GO" id="GO:0016887">
    <property type="term" value="F:ATP hydrolysis activity"/>
    <property type="evidence" value="ECO:0007669"/>
    <property type="project" value="InterPro"/>
</dbReference>
<accession>A0A413PLY6</accession>
<dbReference type="EMBL" id="QSEN01000001">
    <property type="protein sequence ID" value="RGZ77042.1"/>
    <property type="molecule type" value="Genomic_DNA"/>
</dbReference>
<evidence type="ECO:0000313" key="13">
    <source>
        <dbReference type="Proteomes" id="UP000283431"/>
    </source>
</evidence>
<dbReference type="InterPro" id="IPR050625">
    <property type="entry name" value="ParA/MinD_ATPase"/>
</dbReference>
<evidence type="ECO:0000256" key="10">
    <source>
        <dbReference type="PIRSR" id="PIRSR003092-1"/>
    </source>
</evidence>
<keyword evidence="3" id="KW-0132">Cell division</keyword>
<dbReference type="InterPro" id="IPR025501">
    <property type="entry name" value="MinD_FleN"/>
</dbReference>
<comment type="similarity">
    <text evidence="1">Belongs to the ParA family. MinD subfamily.</text>
</comment>
<dbReference type="PANTHER" id="PTHR43384:SF6">
    <property type="entry name" value="SEPTUM SITE-DETERMINING PROTEIN MIND HOMOLOG, CHLOROPLASTIC"/>
    <property type="match status" value="1"/>
</dbReference>
<comment type="function">
    <text evidence="8">ATPase required for the correct placement of the division site. Cell division inhibitors MinC and MinD act in concert to form an inhibitor capable of blocking formation of the polar Z ring septums. Rapidly oscillates between the poles of the cell to destabilize FtsZ filaments that have formed before they mature into polar Z rings.</text>
</comment>
<dbReference type="GO" id="GO:0005829">
    <property type="term" value="C:cytosol"/>
    <property type="evidence" value="ECO:0007669"/>
    <property type="project" value="TreeGrafter"/>
</dbReference>
<feature type="domain" description="AAA" evidence="11">
    <location>
        <begin position="5"/>
        <end position="159"/>
    </location>
</feature>
<feature type="binding site" evidence="10">
    <location>
        <begin position="13"/>
        <end position="20"/>
    </location>
    <ligand>
        <name>ATP</name>
        <dbReference type="ChEBI" id="CHEBI:30616"/>
    </ligand>
</feature>
<dbReference type="Pfam" id="PF13614">
    <property type="entry name" value="AAA_31"/>
    <property type="match status" value="1"/>
</dbReference>
<keyword evidence="5 10" id="KW-0067">ATP-binding</keyword>
<dbReference type="GO" id="GO:0000917">
    <property type="term" value="P:division septum assembly"/>
    <property type="evidence" value="ECO:0007669"/>
    <property type="project" value="UniProtKB-KW"/>
</dbReference>
<evidence type="ECO:0000256" key="3">
    <source>
        <dbReference type="ARBA" id="ARBA00022618"/>
    </source>
</evidence>
<evidence type="ECO:0000256" key="4">
    <source>
        <dbReference type="ARBA" id="ARBA00022741"/>
    </source>
</evidence>
<gene>
    <name evidence="12" type="primary">minD</name>
    <name evidence="12" type="ORF">DW975_01550</name>
</gene>
<evidence type="ECO:0000256" key="7">
    <source>
        <dbReference type="ARBA" id="ARBA00023306"/>
    </source>
</evidence>
<keyword evidence="7" id="KW-0131">Cell cycle</keyword>
<dbReference type="GO" id="GO:0005524">
    <property type="term" value="F:ATP binding"/>
    <property type="evidence" value="ECO:0007669"/>
    <property type="project" value="UniProtKB-KW"/>
</dbReference>
<dbReference type="PANTHER" id="PTHR43384">
    <property type="entry name" value="SEPTUM SITE-DETERMINING PROTEIN MIND HOMOLOG, CHLOROPLASTIC-RELATED"/>
    <property type="match status" value="1"/>
</dbReference>
<dbReference type="PIRSF" id="PIRSF003092">
    <property type="entry name" value="MinD"/>
    <property type="match status" value="1"/>
</dbReference>
<evidence type="ECO:0000313" key="12">
    <source>
        <dbReference type="EMBL" id="RGZ77042.1"/>
    </source>
</evidence>
<keyword evidence="6" id="KW-0717">Septation</keyword>
<protein>
    <recommendedName>
        <fullName evidence="2">Septum site-determining protein MinD</fullName>
    </recommendedName>
    <alternativeName>
        <fullName evidence="9">Cell division inhibitor MinD</fullName>
    </alternativeName>
</protein>
<evidence type="ECO:0000256" key="6">
    <source>
        <dbReference type="ARBA" id="ARBA00023210"/>
    </source>
</evidence>
<evidence type="ECO:0000256" key="5">
    <source>
        <dbReference type="ARBA" id="ARBA00022840"/>
    </source>
</evidence>
<dbReference type="AlphaFoldDB" id="A0A413PLY6"/>
<evidence type="ECO:0000256" key="8">
    <source>
        <dbReference type="ARBA" id="ARBA00025436"/>
    </source>
</evidence>
<keyword evidence="4 10" id="KW-0547">Nucleotide-binding</keyword>